<name>A0A2T0WVL9_9BACT</name>
<evidence type="ECO:0000313" key="4">
    <source>
        <dbReference type="Proteomes" id="UP000238157"/>
    </source>
</evidence>
<comment type="caution">
    <text evidence="3">The sequence shown here is derived from an EMBL/GenBank/DDBJ whole genome shotgun (WGS) entry which is preliminary data.</text>
</comment>
<dbReference type="InterPro" id="IPR020287">
    <property type="entry name" value="Tail_sheath_C"/>
</dbReference>
<sequence length="529" mass="58160">MAQNLMTPGVYIEEKNAFPGSVVEVATAIPAFVGYTERASKNGKSLVNKPTRITSFADYLELFGAGFNPKFNLEDTQAGDKNTVTIGGKEKTIKYKDNNLVYLFNSIRLFFMNGGGTCYIVSVGTYAGKEGIEIKKDDLLGTSKGENGKPIEGGLLKLAKELEPTMVVIPDAVALGADSYEIYKQMLAHCAKMQNRVAILDVYDGFNSRDDGEDDNIKVFREKIGTEYLSYAAAYYPWLETNIVQKGEITFKNFDESVALSEILPEARAQNLLEAFPKNSDEFKAQLQADRPELSEEQIDGLLPGYIKNKESNHHLGLLATSPTYAALLDEIRAIMNLLPAGAAMAGIFTMVDNSRGVWKAPANVGLNAVVRPAVNITHDQQEDLNVNALSGKSINAIRTFPGVGTLVWGGRTLDGNSLDWRYINVRRTMIMLEQSIKLALRAYVFEPNDANTWVTVKSLISNFLVEKWKQGALAGSSPEDAFDVQIGLGTTMTSLDILEGKMLITVKLAIVRPAEFIVVSFEQQMQKS</sequence>
<accession>A0A2T0WVL9</accession>
<dbReference type="RefSeq" id="WP_106131944.1">
    <property type="nucleotide sequence ID" value="NZ_PVTR01000001.1"/>
</dbReference>
<protein>
    <recommendedName>
        <fullName evidence="2">Tail sheath protein C-terminal domain-containing protein</fullName>
    </recommendedName>
</protein>
<evidence type="ECO:0000313" key="3">
    <source>
        <dbReference type="EMBL" id="PRY90719.1"/>
    </source>
</evidence>
<comment type="similarity">
    <text evidence="1">Belongs to the myoviridae tail sheath protein family.</text>
</comment>
<evidence type="ECO:0000259" key="2">
    <source>
        <dbReference type="Pfam" id="PF17482"/>
    </source>
</evidence>
<evidence type="ECO:0000256" key="1">
    <source>
        <dbReference type="ARBA" id="ARBA00008005"/>
    </source>
</evidence>
<dbReference type="InterPro" id="IPR052042">
    <property type="entry name" value="Tail_sheath_structural"/>
</dbReference>
<organism evidence="3 4">
    <name type="scientific">Mongoliibacter ruber</name>
    <dbReference type="NCBI Taxonomy" id="1750599"/>
    <lineage>
        <taxon>Bacteria</taxon>
        <taxon>Pseudomonadati</taxon>
        <taxon>Bacteroidota</taxon>
        <taxon>Cytophagia</taxon>
        <taxon>Cytophagales</taxon>
        <taxon>Cyclobacteriaceae</taxon>
        <taxon>Mongoliibacter</taxon>
    </lineage>
</organism>
<feature type="domain" description="Tail sheath protein C-terminal" evidence="2">
    <location>
        <begin position="420"/>
        <end position="524"/>
    </location>
</feature>
<gene>
    <name evidence="3" type="ORF">CLW00_101384</name>
</gene>
<dbReference type="Gene3D" id="3.40.50.11780">
    <property type="match status" value="1"/>
</dbReference>
<dbReference type="Proteomes" id="UP000238157">
    <property type="component" value="Unassembled WGS sequence"/>
</dbReference>
<dbReference type="AlphaFoldDB" id="A0A2T0WVL9"/>
<proteinExistence type="inferred from homology"/>
<dbReference type="PANTHER" id="PTHR35861:SF1">
    <property type="entry name" value="PHAGE TAIL SHEATH PROTEIN"/>
    <property type="match status" value="1"/>
</dbReference>
<dbReference type="Pfam" id="PF17482">
    <property type="entry name" value="Phage_sheath_1C"/>
    <property type="match status" value="1"/>
</dbReference>
<dbReference type="PANTHER" id="PTHR35861">
    <property type="match status" value="1"/>
</dbReference>
<dbReference type="OrthoDB" id="9767864at2"/>
<dbReference type="EMBL" id="PVTR01000001">
    <property type="protein sequence ID" value="PRY90719.1"/>
    <property type="molecule type" value="Genomic_DNA"/>
</dbReference>
<keyword evidence="4" id="KW-1185">Reference proteome</keyword>
<reference evidence="3 4" key="1">
    <citation type="submission" date="2018-03" db="EMBL/GenBank/DDBJ databases">
        <title>Genomic Encyclopedia of Archaeal and Bacterial Type Strains, Phase II (KMG-II): from individual species to whole genera.</title>
        <authorList>
            <person name="Goeker M."/>
        </authorList>
    </citation>
    <scope>NUCLEOTIDE SEQUENCE [LARGE SCALE GENOMIC DNA]</scope>
    <source>
        <strain evidence="3 4">DSM 27929</strain>
    </source>
</reference>